<keyword evidence="3 7" id="KW-0269">Exonuclease</keyword>
<feature type="domain" description="Exonuclease" evidence="4">
    <location>
        <begin position="3"/>
        <end position="168"/>
    </location>
</feature>
<evidence type="ECO:0000259" key="4">
    <source>
        <dbReference type="SMART" id="SM00479"/>
    </source>
</evidence>
<keyword evidence="5" id="KW-0548">Nucleotidyltransferase</keyword>
<evidence type="ECO:0000313" key="7">
    <source>
        <dbReference type="EMBL" id="NSJ79875.1"/>
    </source>
</evidence>
<evidence type="ECO:0000313" key="9">
    <source>
        <dbReference type="Proteomes" id="UP000095598"/>
    </source>
</evidence>
<dbReference type="SMART" id="SM00479">
    <property type="entry name" value="EXOIII"/>
    <property type="match status" value="1"/>
</dbReference>
<dbReference type="Proteomes" id="UP000095598">
    <property type="component" value="Unassembled WGS sequence"/>
</dbReference>
<dbReference type="CDD" id="cd06127">
    <property type="entry name" value="DEDDh"/>
    <property type="match status" value="1"/>
</dbReference>
<evidence type="ECO:0000256" key="3">
    <source>
        <dbReference type="ARBA" id="ARBA00022839"/>
    </source>
</evidence>
<keyword evidence="5" id="KW-0808">Transferase</keyword>
<dbReference type="EMBL" id="JAAITB010000020">
    <property type="protein sequence ID" value="NSJ79875.1"/>
    <property type="molecule type" value="Genomic_DNA"/>
</dbReference>
<evidence type="ECO:0000256" key="2">
    <source>
        <dbReference type="ARBA" id="ARBA00022801"/>
    </source>
</evidence>
<name>A0A173R1B8_ANAHA</name>
<reference evidence="7" key="3">
    <citation type="submission" date="2020-02" db="EMBL/GenBank/DDBJ databases">
        <authorList>
            <person name="Littmann E."/>
            <person name="Sorbara M."/>
        </authorList>
    </citation>
    <scope>NUCLEOTIDE SEQUENCE</scope>
    <source>
        <strain evidence="7">MSK.14.57</strain>
    </source>
</reference>
<dbReference type="RefSeq" id="WP_009264228.1">
    <property type="nucleotide sequence ID" value="NZ_BAABYN010000001.1"/>
</dbReference>
<dbReference type="Gene3D" id="3.30.420.10">
    <property type="entry name" value="Ribonuclease H-like superfamily/Ribonuclease H"/>
    <property type="match status" value="1"/>
</dbReference>
<gene>
    <name evidence="5" type="primary">polC_1</name>
    <name evidence="5" type="ORF">ERS852425_00190</name>
    <name evidence="6" type="ORF">ERS852571_00189</name>
    <name evidence="7" type="ORF">G5A72_09845</name>
</gene>
<dbReference type="Proteomes" id="UP001644750">
    <property type="component" value="Unassembled WGS sequence"/>
</dbReference>
<dbReference type="AlphaFoldDB" id="A0A173R1B8"/>
<dbReference type="InterPro" id="IPR013520">
    <property type="entry name" value="Ribonucl_H"/>
</dbReference>
<dbReference type="PANTHER" id="PTHR30231:SF4">
    <property type="entry name" value="PROTEIN NEN2"/>
    <property type="match status" value="1"/>
</dbReference>
<keyword evidence="1" id="KW-0540">Nuclease</keyword>
<protein>
    <submittedName>
        <fullName evidence="7">3'-5' exonuclease</fullName>
    </submittedName>
    <submittedName>
        <fullName evidence="5">DNA polymerase III polC-type</fullName>
        <ecNumber evidence="5">2.7.7.7</ecNumber>
    </submittedName>
</protein>
<evidence type="ECO:0000256" key="1">
    <source>
        <dbReference type="ARBA" id="ARBA00022722"/>
    </source>
</evidence>
<dbReference type="InterPro" id="IPR006054">
    <property type="entry name" value="DnaQ"/>
</dbReference>
<dbReference type="EMBL" id="CYXT01000001">
    <property type="protein sequence ID" value="CUM71612.1"/>
    <property type="molecule type" value="Genomic_DNA"/>
</dbReference>
<evidence type="ECO:0000313" key="5">
    <source>
        <dbReference type="EMBL" id="CUM71612.1"/>
    </source>
</evidence>
<dbReference type="Proteomes" id="UP000095553">
    <property type="component" value="Unassembled WGS sequence"/>
</dbReference>
<dbReference type="GO" id="GO:0003677">
    <property type="term" value="F:DNA binding"/>
    <property type="evidence" value="ECO:0007669"/>
    <property type="project" value="InterPro"/>
</dbReference>
<dbReference type="GO" id="GO:0006260">
    <property type="term" value="P:DNA replication"/>
    <property type="evidence" value="ECO:0007669"/>
    <property type="project" value="InterPro"/>
</dbReference>
<sequence>MKDYVAFDLETTGLSPDSDQIIEIGAVKIRDGKISGKYNCIIHPEIEVSDFIINLTGISRDMLRKGIPLKEGVEEFLEFSGDLPVLGHNVMFDYKFMKMAAASFKYPFEKTGVDTLKVARKLLTGLENKKLETLCAHYHYVNQAAHRAYDDALATAVVFEQMKKEFPTEEEIFQPQQLQFKVKKERPATPKQKKYLENLMKYHAIGECLDIDQMTQREASKKIDHIILNYGVMKK</sequence>
<keyword evidence="10" id="KW-1185">Reference proteome</keyword>
<evidence type="ECO:0000313" key="8">
    <source>
        <dbReference type="Proteomes" id="UP000095553"/>
    </source>
</evidence>
<accession>A0A173R1B8</accession>
<evidence type="ECO:0000313" key="10">
    <source>
        <dbReference type="Proteomes" id="UP001644750"/>
    </source>
</evidence>
<dbReference type="EC" id="2.7.7.7" evidence="5"/>
<dbReference type="InterPro" id="IPR012337">
    <property type="entry name" value="RNaseH-like_sf"/>
</dbReference>
<dbReference type="NCBIfam" id="TIGR00573">
    <property type="entry name" value="dnaq"/>
    <property type="match status" value="1"/>
</dbReference>
<dbReference type="SUPFAM" id="SSF53098">
    <property type="entry name" value="Ribonuclease H-like"/>
    <property type="match status" value="1"/>
</dbReference>
<proteinExistence type="predicted"/>
<dbReference type="PANTHER" id="PTHR30231">
    <property type="entry name" value="DNA POLYMERASE III SUBUNIT EPSILON"/>
    <property type="match status" value="1"/>
</dbReference>
<reference evidence="8 9" key="1">
    <citation type="submission" date="2015-09" db="EMBL/GenBank/DDBJ databases">
        <authorList>
            <consortium name="Pathogen Informatics"/>
        </authorList>
    </citation>
    <scope>NUCLEOTIDE SEQUENCE [LARGE SCALE GENOMIC DNA]</scope>
    <source>
        <strain evidence="5 9">2789STDY5608868</strain>
        <strain evidence="6 8">2789STDY5834959</strain>
    </source>
</reference>
<dbReference type="GO" id="GO:0008408">
    <property type="term" value="F:3'-5' exonuclease activity"/>
    <property type="evidence" value="ECO:0007669"/>
    <property type="project" value="TreeGrafter"/>
</dbReference>
<dbReference type="Pfam" id="PF00929">
    <property type="entry name" value="RNase_T"/>
    <property type="match status" value="1"/>
</dbReference>
<reference evidence="7 10" key="2">
    <citation type="journal article" date="2020" name="Cell Host Microbe">
        <title>Functional and Genomic Variation between Human-Derived Isolates of Lachnospiraceae Reveals Inter- and Intra-Species Diversity.</title>
        <authorList>
            <person name="Sorbara M.T."/>
            <person name="Littmann E.R."/>
            <person name="Fontana E."/>
            <person name="Moody T.U."/>
            <person name="Kohout C.E."/>
            <person name="Gjonbalaj M."/>
            <person name="Eaton V."/>
            <person name="Seok R."/>
            <person name="Leiner I.M."/>
            <person name="Pamer E.G."/>
        </authorList>
    </citation>
    <scope>NUCLEOTIDE SEQUENCE [LARGE SCALE GENOMIC DNA]</scope>
    <source>
        <strain evidence="7 10">MSK.14.57</strain>
    </source>
</reference>
<organism evidence="5 9">
    <name type="scientific">Anaerostipes hadrus</name>
    <dbReference type="NCBI Taxonomy" id="649756"/>
    <lineage>
        <taxon>Bacteria</taxon>
        <taxon>Bacillati</taxon>
        <taxon>Bacillota</taxon>
        <taxon>Clostridia</taxon>
        <taxon>Lachnospirales</taxon>
        <taxon>Lachnospiraceae</taxon>
        <taxon>Anaerostipes</taxon>
    </lineage>
</organism>
<dbReference type="InterPro" id="IPR036397">
    <property type="entry name" value="RNaseH_sf"/>
</dbReference>
<dbReference type="GO" id="GO:0003887">
    <property type="term" value="F:DNA-directed DNA polymerase activity"/>
    <property type="evidence" value="ECO:0007669"/>
    <property type="project" value="UniProtKB-EC"/>
</dbReference>
<dbReference type="FunFam" id="3.30.420.10:FF:000045">
    <property type="entry name" value="3'-5' exonuclease DinG"/>
    <property type="match status" value="1"/>
</dbReference>
<keyword evidence="2" id="KW-0378">Hydrolase</keyword>
<dbReference type="EMBL" id="CYXY01000001">
    <property type="protein sequence ID" value="CUM72185.1"/>
    <property type="molecule type" value="Genomic_DNA"/>
</dbReference>
<evidence type="ECO:0000313" key="6">
    <source>
        <dbReference type="EMBL" id="CUM72185.1"/>
    </source>
</evidence>